<comment type="caution">
    <text evidence="2">The sequence shown here is derived from an EMBL/GenBank/DDBJ whole genome shotgun (WGS) entry which is preliminary data.</text>
</comment>
<dbReference type="PATRIC" id="fig|1549858.7.peg.3604"/>
<evidence type="ECO:0000313" key="2">
    <source>
        <dbReference type="EMBL" id="KIU26071.1"/>
    </source>
</evidence>
<dbReference type="Proteomes" id="UP000033203">
    <property type="component" value="Unassembled WGS sequence"/>
</dbReference>
<dbReference type="PANTHER" id="PTHR34219">
    <property type="entry name" value="IRON-REGULATED INNER MEMBRANE PROTEIN-RELATED"/>
    <property type="match status" value="1"/>
</dbReference>
<sequence length="354" mass="38745">MRLLDAMHRWTGGLIGLVLLVMAVTGTILLHQDSWIMVPHARDAPVSDPARLGAAVTRMMRADGPAPQSIVLAGEGLGLHQIRYAHGRGAYADQSGKVVTRWSSEWQRPEVWLFDLHHHLLSGAIGETVIGVAALCGIFFVLSGTILWWRTRRTLAPRLLPRRLSRSAIVRHHRDLGILVAPLLLLSFLTGAIMVFRPLAIVFGPGTPAAIALANRPPAAIEAGMARGLDWSGIMRVAADRFPRAQIRVLTLPSGRSKLVALRLRQPNDWVENGRTRMWFSPATGGLVAVRDARGLPAGVAAYDLMYPLHAAHVGGWAYRLVMTLSGAGLSLLGSLAVWSFWFRRPRRTRSQPG</sequence>
<keyword evidence="1" id="KW-0812">Transmembrane</keyword>
<dbReference type="InterPro" id="IPR005625">
    <property type="entry name" value="PepSY-ass_TM"/>
</dbReference>
<protein>
    <submittedName>
        <fullName evidence="2">Peptidase</fullName>
    </submittedName>
</protein>
<keyword evidence="1" id="KW-0472">Membrane</keyword>
<name>A0A0D1MED0_9SPHN</name>
<organism evidence="2 3">
    <name type="scientific">Sphingomonas melonis</name>
    <dbReference type="NCBI Taxonomy" id="152682"/>
    <lineage>
        <taxon>Bacteria</taxon>
        <taxon>Pseudomonadati</taxon>
        <taxon>Pseudomonadota</taxon>
        <taxon>Alphaproteobacteria</taxon>
        <taxon>Sphingomonadales</taxon>
        <taxon>Sphingomonadaceae</taxon>
        <taxon>Sphingomonas</taxon>
    </lineage>
</organism>
<feature type="transmembrane region" description="Helical" evidence="1">
    <location>
        <begin position="129"/>
        <end position="149"/>
    </location>
</feature>
<gene>
    <name evidence="2" type="ORF">SR41_16995</name>
</gene>
<dbReference type="AlphaFoldDB" id="A0A0D1MED0"/>
<proteinExistence type="predicted"/>
<dbReference type="Pfam" id="PF03929">
    <property type="entry name" value="PepSY_TM"/>
    <property type="match status" value="1"/>
</dbReference>
<evidence type="ECO:0000313" key="3">
    <source>
        <dbReference type="Proteomes" id="UP000033203"/>
    </source>
</evidence>
<keyword evidence="1" id="KW-1133">Transmembrane helix</keyword>
<feature type="transmembrane region" description="Helical" evidence="1">
    <location>
        <begin position="12"/>
        <end position="30"/>
    </location>
</feature>
<feature type="transmembrane region" description="Helical" evidence="1">
    <location>
        <begin position="317"/>
        <end position="342"/>
    </location>
</feature>
<evidence type="ECO:0000256" key="1">
    <source>
        <dbReference type="SAM" id="Phobius"/>
    </source>
</evidence>
<reference evidence="2 3" key="1">
    <citation type="submission" date="2015-01" db="EMBL/GenBank/DDBJ databases">
        <title>Genome of Sphingomonas taxi strain 30a.</title>
        <authorList>
            <person name="Eevers N."/>
            <person name="Van Hamme J."/>
            <person name="Bottos E."/>
            <person name="Weyens N."/>
            <person name="Vangronsveld J."/>
        </authorList>
    </citation>
    <scope>NUCLEOTIDE SEQUENCE [LARGE SCALE GENOMIC DNA]</scope>
    <source>
        <strain evidence="2 3">30a</strain>
    </source>
</reference>
<feature type="transmembrane region" description="Helical" evidence="1">
    <location>
        <begin position="176"/>
        <end position="196"/>
    </location>
</feature>
<accession>A0A0D1MED0</accession>
<dbReference type="EMBL" id="JXTP01000090">
    <property type="protein sequence ID" value="KIU26071.1"/>
    <property type="molecule type" value="Genomic_DNA"/>
</dbReference>